<comment type="cofactor">
    <cofactor evidence="1">
        <name>Mn(2+)</name>
        <dbReference type="ChEBI" id="CHEBI:29035"/>
    </cofactor>
</comment>
<keyword evidence="12 17" id="KW-0133">Cell shape</keyword>
<evidence type="ECO:0000256" key="5">
    <source>
        <dbReference type="ARBA" id="ARBA00012216"/>
    </source>
</evidence>
<comment type="function">
    <text evidence="2 17">Cell wall formation.</text>
</comment>
<dbReference type="PANTHER" id="PTHR23132:SF23">
    <property type="entry name" value="D-ALANINE--D-ALANINE LIGASE B"/>
    <property type="match status" value="1"/>
</dbReference>
<keyword evidence="10 20" id="KW-0067">ATP-binding</keyword>
<evidence type="ECO:0000256" key="14">
    <source>
        <dbReference type="ARBA" id="ARBA00023211"/>
    </source>
</evidence>
<evidence type="ECO:0000256" key="12">
    <source>
        <dbReference type="ARBA" id="ARBA00022960"/>
    </source>
</evidence>
<dbReference type="UniPathway" id="UPA00219"/>
<feature type="domain" description="ATP-grasp" evidence="21">
    <location>
        <begin position="121"/>
        <end position="324"/>
    </location>
</feature>
<dbReference type="GO" id="GO:0009252">
    <property type="term" value="P:peptidoglycan biosynthetic process"/>
    <property type="evidence" value="ECO:0007669"/>
    <property type="project" value="UniProtKB-UniRule"/>
</dbReference>
<comment type="catalytic activity">
    <reaction evidence="16 17">
        <text>2 D-alanine + ATP = D-alanyl-D-alanine + ADP + phosphate + H(+)</text>
        <dbReference type="Rhea" id="RHEA:11224"/>
        <dbReference type="ChEBI" id="CHEBI:15378"/>
        <dbReference type="ChEBI" id="CHEBI:30616"/>
        <dbReference type="ChEBI" id="CHEBI:43474"/>
        <dbReference type="ChEBI" id="CHEBI:57416"/>
        <dbReference type="ChEBI" id="CHEBI:57822"/>
        <dbReference type="ChEBI" id="CHEBI:456216"/>
        <dbReference type="EC" id="6.3.2.4"/>
    </reaction>
</comment>
<evidence type="ECO:0000256" key="3">
    <source>
        <dbReference type="ARBA" id="ARBA00004496"/>
    </source>
</evidence>
<dbReference type="PROSITE" id="PS50975">
    <property type="entry name" value="ATP_GRASP"/>
    <property type="match status" value="1"/>
</dbReference>
<keyword evidence="14 19" id="KW-0464">Manganese</keyword>
<evidence type="ECO:0000256" key="9">
    <source>
        <dbReference type="ARBA" id="ARBA00022741"/>
    </source>
</evidence>
<keyword evidence="9 20" id="KW-0547">Nucleotide-binding</keyword>
<dbReference type="GO" id="GO:0008716">
    <property type="term" value="F:D-alanine-D-alanine ligase activity"/>
    <property type="evidence" value="ECO:0007669"/>
    <property type="project" value="UniProtKB-UniRule"/>
</dbReference>
<dbReference type="PROSITE" id="PS00844">
    <property type="entry name" value="DALA_DALA_LIGASE_2"/>
    <property type="match status" value="1"/>
</dbReference>
<keyword evidence="11 19" id="KW-0460">Magnesium</keyword>
<dbReference type="PANTHER" id="PTHR23132">
    <property type="entry name" value="D-ALANINE--D-ALANINE LIGASE"/>
    <property type="match status" value="1"/>
</dbReference>
<feature type="active site" evidence="18">
    <location>
        <position position="163"/>
    </location>
</feature>
<feature type="active site" evidence="18">
    <location>
        <position position="302"/>
    </location>
</feature>
<dbReference type="InterPro" id="IPR011761">
    <property type="entry name" value="ATP-grasp"/>
</dbReference>
<evidence type="ECO:0000256" key="4">
    <source>
        <dbReference type="ARBA" id="ARBA00010871"/>
    </source>
</evidence>
<dbReference type="PIRSF" id="PIRSF039102">
    <property type="entry name" value="Ddl/VanB"/>
    <property type="match status" value="1"/>
</dbReference>
<comment type="cofactor">
    <cofactor evidence="19">
        <name>Mg(2+)</name>
        <dbReference type="ChEBI" id="CHEBI:18420"/>
    </cofactor>
    <cofactor evidence="19">
        <name>Mn(2+)</name>
        <dbReference type="ChEBI" id="CHEBI:29035"/>
    </cofactor>
    <text evidence="19">Binds 2 magnesium or manganese ions per subunit.</text>
</comment>
<evidence type="ECO:0000256" key="7">
    <source>
        <dbReference type="ARBA" id="ARBA00022598"/>
    </source>
</evidence>
<dbReference type="Gene3D" id="3.40.50.20">
    <property type="match status" value="1"/>
</dbReference>
<evidence type="ECO:0000256" key="15">
    <source>
        <dbReference type="ARBA" id="ARBA00023316"/>
    </source>
</evidence>
<gene>
    <name evidence="17" type="primary">ddl</name>
</gene>
<feature type="binding site" evidence="19">
    <location>
        <position position="291"/>
    </location>
    <ligand>
        <name>Mg(2+)</name>
        <dbReference type="ChEBI" id="CHEBI:18420"/>
        <label>1</label>
    </ligand>
</feature>
<evidence type="ECO:0000256" key="19">
    <source>
        <dbReference type="PIRSR" id="PIRSR039102-3"/>
    </source>
</evidence>
<evidence type="ECO:0000256" key="17">
    <source>
        <dbReference type="HAMAP-Rule" id="MF_00047"/>
    </source>
</evidence>
<dbReference type="OrthoDB" id="9813261at2"/>
<evidence type="ECO:0000313" key="22">
    <source>
        <dbReference type="Proteomes" id="UP000675920"/>
    </source>
</evidence>
<dbReference type="EC" id="6.3.2.4" evidence="5 17"/>
<keyword evidence="8 19" id="KW-0479">Metal-binding</keyword>
<evidence type="ECO:0000256" key="20">
    <source>
        <dbReference type="PROSITE-ProRule" id="PRU00409"/>
    </source>
</evidence>
<evidence type="ECO:0000256" key="2">
    <source>
        <dbReference type="ARBA" id="ARBA00003921"/>
    </source>
</evidence>
<comment type="subcellular location">
    <subcellularLocation>
        <location evidence="3 17">Cytoplasm</location>
    </subcellularLocation>
</comment>
<dbReference type="GO" id="GO:0008360">
    <property type="term" value="P:regulation of cell shape"/>
    <property type="evidence" value="ECO:0007669"/>
    <property type="project" value="UniProtKB-KW"/>
</dbReference>
<dbReference type="InterPro" id="IPR005905">
    <property type="entry name" value="D_ala_D_ala"/>
</dbReference>
<dbReference type="InterPro" id="IPR016185">
    <property type="entry name" value="PreATP-grasp_dom_sf"/>
</dbReference>
<reference evidence="23" key="1">
    <citation type="submission" date="2025-08" db="UniProtKB">
        <authorList>
            <consortium name="RefSeq"/>
        </authorList>
    </citation>
    <scope>IDENTIFICATION</scope>
</reference>
<evidence type="ECO:0000313" key="23">
    <source>
        <dbReference type="RefSeq" id="WP_034410498.1"/>
    </source>
</evidence>
<comment type="similarity">
    <text evidence="4 17">Belongs to the D-alanine--D-alanine ligase family.</text>
</comment>
<protein>
    <recommendedName>
        <fullName evidence="5 17">D-alanine--D-alanine ligase</fullName>
        <ecNumber evidence="5 17">6.3.2.4</ecNumber>
    </recommendedName>
    <alternativeName>
        <fullName evidence="17">D-Ala-D-Ala ligase</fullName>
    </alternativeName>
    <alternativeName>
        <fullName evidence="17">D-alanylalanine synthetase</fullName>
    </alternativeName>
</protein>
<evidence type="ECO:0000256" key="1">
    <source>
        <dbReference type="ARBA" id="ARBA00001936"/>
    </source>
</evidence>
<dbReference type="PROSITE" id="PS00843">
    <property type="entry name" value="DALA_DALA_LIGASE_1"/>
    <property type="match status" value="1"/>
</dbReference>
<accession>A0A8B6X7B2</accession>
<evidence type="ECO:0000256" key="11">
    <source>
        <dbReference type="ARBA" id="ARBA00022842"/>
    </source>
</evidence>
<evidence type="ECO:0000256" key="18">
    <source>
        <dbReference type="PIRSR" id="PIRSR039102-1"/>
    </source>
</evidence>
<dbReference type="Pfam" id="PF07478">
    <property type="entry name" value="Dala_Dala_lig_C"/>
    <property type="match status" value="1"/>
</dbReference>
<dbReference type="InterPro" id="IPR011095">
    <property type="entry name" value="Dala_Dala_lig_C"/>
</dbReference>
<evidence type="ECO:0000259" key="21">
    <source>
        <dbReference type="PROSITE" id="PS50975"/>
    </source>
</evidence>
<evidence type="ECO:0000256" key="6">
    <source>
        <dbReference type="ARBA" id="ARBA00022490"/>
    </source>
</evidence>
<proteinExistence type="inferred from homology"/>
<comment type="pathway">
    <text evidence="17">Cell wall biogenesis; peptidoglycan biosynthesis.</text>
</comment>
<feature type="active site" evidence="18">
    <location>
        <position position="35"/>
    </location>
</feature>
<dbReference type="GO" id="GO:0046872">
    <property type="term" value="F:metal ion binding"/>
    <property type="evidence" value="ECO:0007669"/>
    <property type="project" value="UniProtKB-KW"/>
</dbReference>
<evidence type="ECO:0000256" key="8">
    <source>
        <dbReference type="ARBA" id="ARBA00022723"/>
    </source>
</evidence>
<evidence type="ECO:0000256" key="10">
    <source>
        <dbReference type="ARBA" id="ARBA00022840"/>
    </source>
</evidence>
<dbReference type="Gene3D" id="3.30.470.20">
    <property type="entry name" value="ATP-grasp fold, B domain"/>
    <property type="match status" value="1"/>
</dbReference>
<keyword evidence="6 17" id="KW-0963">Cytoplasm</keyword>
<dbReference type="InterPro" id="IPR000291">
    <property type="entry name" value="D-Ala_lig_Van_CS"/>
</dbReference>
<dbReference type="Gene3D" id="3.30.1490.20">
    <property type="entry name" value="ATP-grasp fold, A domain"/>
    <property type="match status" value="1"/>
</dbReference>
<feature type="binding site" evidence="19">
    <location>
        <position position="291"/>
    </location>
    <ligand>
        <name>Mg(2+)</name>
        <dbReference type="ChEBI" id="CHEBI:18420"/>
        <label>2</label>
    </ligand>
</feature>
<dbReference type="HAMAP" id="MF_00047">
    <property type="entry name" value="Dala_Dala_lig"/>
    <property type="match status" value="1"/>
</dbReference>
<evidence type="ECO:0000256" key="13">
    <source>
        <dbReference type="ARBA" id="ARBA00022984"/>
    </source>
</evidence>
<dbReference type="RefSeq" id="WP_034410498.1">
    <property type="nucleotide sequence ID" value="NZ_AXWS01000007.1"/>
</dbReference>
<dbReference type="NCBIfam" id="NF002378">
    <property type="entry name" value="PRK01372.1"/>
    <property type="match status" value="1"/>
</dbReference>
<dbReference type="GO" id="GO:0071555">
    <property type="term" value="P:cell wall organization"/>
    <property type="evidence" value="ECO:0007669"/>
    <property type="project" value="UniProtKB-KW"/>
</dbReference>
<dbReference type="Proteomes" id="UP000675920">
    <property type="component" value="Unplaced"/>
</dbReference>
<dbReference type="FunFam" id="3.30.470.20:FF:000008">
    <property type="entry name" value="D-alanine--D-alanine ligase"/>
    <property type="match status" value="1"/>
</dbReference>
<keyword evidence="15 17" id="KW-0961">Cell wall biogenesis/degradation</keyword>
<dbReference type="Pfam" id="PF01820">
    <property type="entry name" value="Dala_Dala_lig_N"/>
    <property type="match status" value="1"/>
</dbReference>
<evidence type="ECO:0000256" key="16">
    <source>
        <dbReference type="ARBA" id="ARBA00047614"/>
    </source>
</evidence>
<dbReference type="SUPFAM" id="SSF52440">
    <property type="entry name" value="PreATP-grasp domain"/>
    <property type="match status" value="1"/>
</dbReference>
<keyword evidence="13 17" id="KW-0573">Peptidoglycan synthesis</keyword>
<feature type="binding site" evidence="19">
    <location>
        <position position="274"/>
    </location>
    <ligand>
        <name>Mg(2+)</name>
        <dbReference type="ChEBI" id="CHEBI:18420"/>
        <label>1</label>
    </ligand>
</feature>
<dbReference type="InterPro" id="IPR013815">
    <property type="entry name" value="ATP_grasp_subdomain_1"/>
</dbReference>
<feature type="binding site" evidence="19">
    <location>
        <position position="293"/>
    </location>
    <ligand>
        <name>Mg(2+)</name>
        <dbReference type="ChEBI" id="CHEBI:18420"/>
        <label>2</label>
    </ligand>
</feature>
<name>A0A8B6X7B2_9BURK</name>
<keyword evidence="7 17" id="KW-0436">Ligase</keyword>
<organism evidence="22 23">
    <name type="scientific">Derxia gummosa DSM 723</name>
    <dbReference type="NCBI Taxonomy" id="1121388"/>
    <lineage>
        <taxon>Bacteria</taxon>
        <taxon>Pseudomonadati</taxon>
        <taxon>Pseudomonadota</taxon>
        <taxon>Betaproteobacteria</taxon>
        <taxon>Burkholderiales</taxon>
        <taxon>Alcaligenaceae</taxon>
        <taxon>Derxia</taxon>
    </lineage>
</organism>
<dbReference type="GO" id="GO:0005524">
    <property type="term" value="F:ATP binding"/>
    <property type="evidence" value="ECO:0007669"/>
    <property type="project" value="UniProtKB-UniRule"/>
</dbReference>
<dbReference type="GO" id="GO:0005829">
    <property type="term" value="C:cytosol"/>
    <property type="evidence" value="ECO:0007669"/>
    <property type="project" value="TreeGrafter"/>
</dbReference>
<dbReference type="SUPFAM" id="SSF56059">
    <property type="entry name" value="Glutathione synthetase ATP-binding domain-like"/>
    <property type="match status" value="1"/>
</dbReference>
<sequence>MSDTINSFEAPLAPLAIEPASLGKVVVLYGGTSAEREVSIKSGSMVHAALLRSGVDATLFDTGTQALAGLAEGGFDRAVISLHGRGGEDGTIQGHLELIGLPYTGSGVMASAVAMDKVFTKRIWQTHGLPTPKYRLLRRGDDLAQAAAELGLPLFMKPPHEGSTVGASKVTSADGMAAAFDLAAKYDDGVLAEQFIAGAELTCAVIERAGRAVALPAIRIVAPGGNYDYNNKYLTNDTRYLCPAGLPPEVERRVRELAVASFEALGCAGWARADFMLPGSDGAWGEPTLLEINTSPGMTDHSLVPMAARASGISYEQLVVEIAAGAALKGGLGKRREA</sequence>
<keyword evidence="22" id="KW-1185">Reference proteome</keyword>
<dbReference type="AlphaFoldDB" id="A0A8B6X7B2"/>
<dbReference type="NCBIfam" id="TIGR01205">
    <property type="entry name" value="D_ala_D_alaTIGR"/>
    <property type="match status" value="1"/>
</dbReference>
<dbReference type="InterPro" id="IPR011127">
    <property type="entry name" value="Dala_Dala_lig_N"/>
</dbReference>